<comment type="caution">
    <text evidence="8">Lacks conserved residue(s) required for the propagation of feature annotation.</text>
</comment>
<feature type="transmembrane region" description="Helical" evidence="8">
    <location>
        <begin position="287"/>
        <end position="309"/>
    </location>
</feature>
<evidence type="ECO:0000256" key="4">
    <source>
        <dbReference type="ARBA" id="ARBA00022475"/>
    </source>
</evidence>
<feature type="transmembrane region" description="Helical" evidence="8">
    <location>
        <begin position="145"/>
        <end position="166"/>
    </location>
</feature>
<feature type="transmembrane region" description="Helical" evidence="8">
    <location>
        <begin position="256"/>
        <end position="275"/>
    </location>
</feature>
<feature type="transmembrane region" description="Helical" evidence="8">
    <location>
        <begin position="93"/>
        <end position="112"/>
    </location>
</feature>
<dbReference type="Pfam" id="PF02652">
    <property type="entry name" value="Lactate_perm"/>
    <property type="match status" value="1"/>
</dbReference>
<evidence type="ECO:0000256" key="2">
    <source>
        <dbReference type="ARBA" id="ARBA00010100"/>
    </source>
</evidence>
<evidence type="ECO:0000313" key="9">
    <source>
        <dbReference type="EMBL" id="WPB85331.1"/>
    </source>
</evidence>
<keyword evidence="4" id="KW-1003">Cell membrane</keyword>
<evidence type="ECO:0000256" key="6">
    <source>
        <dbReference type="ARBA" id="ARBA00022989"/>
    </source>
</evidence>
<reference evidence="9 10" key="1">
    <citation type="submission" date="2023-11" db="EMBL/GenBank/DDBJ databases">
        <title>Arctic aerobic anoxygenic photoheterotroph Sediminicoccus rosea KRV36 adapts its photosynthesis to long days of polar summer.</title>
        <authorList>
            <person name="Tomasch J."/>
            <person name="Kopejtka K."/>
            <person name="Bily T."/>
            <person name="Gardiner A.T."/>
            <person name="Gardian Z."/>
            <person name="Shivaramu S."/>
            <person name="Koblizek M."/>
            <person name="Engelhardt F."/>
            <person name="Kaftan D."/>
        </authorList>
    </citation>
    <scope>NUCLEOTIDE SEQUENCE [LARGE SCALE GENOMIC DNA]</scope>
    <source>
        <strain evidence="9 10">R-30</strain>
    </source>
</reference>
<feature type="transmembrane region" description="Helical" evidence="8">
    <location>
        <begin position="329"/>
        <end position="355"/>
    </location>
</feature>
<keyword evidence="8" id="KW-0997">Cell inner membrane</keyword>
<dbReference type="Proteomes" id="UP001305521">
    <property type="component" value="Chromosome"/>
</dbReference>
<evidence type="ECO:0000313" key="10">
    <source>
        <dbReference type="Proteomes" id="UP001305521"/>
    </source>
</evidence>
<feature type="transmembrane region" description="Helical" evidence="8">
    <location>
        <begin position="361"/>
        <end position="378"/>
    </location>
</feature>
<keyword evidence="5 8" id="KW-0812">Transmembrane</keyword>
<comment type="function">
    <text evidence="8">Uptake of L-lactate across the membrane. Can also transport D-lactate and glycolate.</text>
</comment>
<feature type="transmembrane region" description="Helical" evidence="8">
    <location>
        <begin position="443"/>
        <end position="462"/>
    </location>
</feature>
<keyword evidence="3 8" id="KW-0813">Transport</keyword>
<keyword evidence="7 8" id="KW-0472">Membrane</keyword>
<evidence type="ECO:0000256" key="1">
    <source>
        <dbReference type="ARBA" id="ARBA00004651"/>
    </source>
</evidence>
<organism evidence="9 10">
    <name type="scientific">Sediminicoccus rosea</name>
    <dbReference type="NCBI Taxonomy" id="1225128"/>
    <lineage>
        <taxon>Bacteria</taxon>
        <taxon>Pseudomonadati</taxon>
        <taxon>Pseudomonadota</taxon>
        <taxon>Alphaproteobacteria</taxon>
        <taxon>Acetobacterales</taxon>
        <taxon>Roseomonadaceae</taxon>
        <taxon>Sediminicoccus</taxon>
    </lineage>
</organism>
<protein>
    <recommendedName>
        <fullName evidence="8">L-lactate permease</fullName>
    </recommendedName>
</protein>
<feature type="transmembrane region" description="Helical" evidence="8">
    <location>
        <begin position="227"/>
        <end position="244"/>
    </location>
</feature>
<gene>
    <name evidence="9" type="ORF">R9Z33_00310</name>
</gene>
<name>A0ABZ0PIQ3_9PROT</name>
<dbReference type="InterPro" id="IPR003804">
    <property type="entry name" value="Lactate_perm"/>
</dbReference>
<evidence type="ECO:0000256" key="8">
    <source>
        <dbReference type="RuleBase" id="RU365092"/>
    </source>
</evidence>
<sequence>MTLLLQAAPLLALLLLLATGRMGPLAACGVALALAVPAIAVSLPEGANLLGFLGDATLRAAFLALQPMAVVAGGLLFHAAVQQSADGAARQANAARIFAVTLPMGCFLESVTGFAVGAVFALAALRAMGIGGAVAVALSLQALVMVPWGGLGPGTALGAVLAGVPAQDAVALTAWPNAAWIFALTPVMWWLQARAGVTVSGREKAMQALMLAVLGVLLVALHPILPFEVIGVVASGLVTIWALWRADPPRDLKAAFGMSWPYLLLTIALLGARLVPDPPALRPFAELPAFPMTHVAVVLWLVSAGLLLARGDAWARAGAALKRAQKPALAMLLYVTLGRWLAGSGVALALATALTAGKGDLAAYAMVPLGFASGFITGSNVGANAALMPVQAALGQVLGLPVLLAPALHNFAGAAGAGMSIAGTAMLCALLADGTRPVQVWRLMLPSIALVLLCGTLALILMR</sequence>
<dbReference type="RefSeq" id="WP_318649297.1">
    <property type="nucleotide sequence ID" value="NZ_CP137852.1"/>
</dbReference>
<evidence type="ECO:0000256" key="3">
    <source>
        <dbReference type="ARBA" id="ARBA00022448"/>
    </source>
</evidence>
<evidence type="ECO:0000256" key="5">
    <source>
        <dbReference type="ARBA" id="ARBA00022692"/>
    </source>
</evidence>
<accession>A0ABZ0PIQ3</accession>
<keyword evidence="10" id="KW-1185">Reference proteome</keyword>
<dbReference type="EMBL" id="CP137852">
    <property type="protein sequence ID" value="WPB85331.1"/>
    <property type="molecule type" value="Genomic_DNA"/>
</dbReference>
<proteinExistence type="inferred from homology"/>
<keyword evidence="6 8" id="KW-1133">Transmembrane helix</keyword>
<comment type="subcellular location">
    <subcellularLocation>
        <location evidence="8">Cell inner membrane</location>
        <topology evidence="8">Multi-pass membrane protein</topology>
    </subcellularLocation>
    <subcellularLocation>
        <location evidence="1">Cell membrane</location>
        <topology evidence="1">Multi-pass membrane protein</topology>
    </subcellularLocation>
</comment>
<feature type="transmembrane region" description="Helical" evidence="8">
    <location>
        <begin position="172"/>
        <end position="193"/>
    </location>
</feature>
<evidence type="ECO:0000256" key="7">
    <source>
        <dbReference type="ARBA" id="ARBA00023136"/>
    </source>
</evidence>
<feature type="transmembrane region" description="Helical" evidence="8">
    <location>
        <begin position="59"/>
        <end position="81"/>
    </location>
</feature>
<comment type="similarity">
    <text evidence="2 8">Belongs to the lactate permease family.</text>
</comment>